<dbReference type="VEuPathDB" id="VectorBase:CQUJHB006382"/>
<keyword evidence="4 7" id="KW-0472">Membrane</keyword>
<feature type="transmembrane region" description="Helical" evidence="7">
    <location>
        <begin position="363"/>
        <end position="386"/>
    </location>
</feature>
<dbReference type="GO" id="GO:0019236">
    <property type="term" value="P:response to pheromone"/>
    <property type="evidence" value="ECO:0007669"/>
    <property type="project" value="InterPro"/>
</dbReference>
<dbReference type="AlphaFoldDB" id="B0WMI4"/>
<feature type="transmembrane region" description="Helical" evidence="7">
    <location>
        <begin position="330"/>
        <end position="351"/>
    </location>
</feature>
<feature type="transmembrane region" description="Helical" evidence="7">
    <location>
        <begin position="406"/>
        <end position="427"/>
    </location>
</feature>
<evidence type="ECO:0000313" key="12">
    <source>
        <dbReference type="Proteomes" id="UP000002320"/>
    </source>
</evidence>
<evidence type="ECO:0000256" key="4">
    <source>
        <dbReference type="ARBA" id="ARBA00023136"/>
    </source>
</evidence>
<evidence type="ECO:0000256" key="7">
    <source>
        <dbReference type="SAM" id="Phobius"/>
    </source>
</evidence>
<dbReference type="OrthoDB" id="205745at2759"/>
<sequence>MMPKFVFCFLSYHGRYQYEIEYEKRYGEVKLLLYYDDKKQWPAVYKTDKELTCSEKISVLSVLDNQIVPLTLKNHPYSGCQLLTQNGKDSGSERRPPVPSGGGRTSPKDDPFTFDQFLKTTTTESTVPTEPFDFNMTESDFSTIETNTSEFSDERVLYSNVEFNSLENTTDYKIFVEELFHGNQESSNVTRVRRASKFDTKLVVSCSNHGTFTSSRQRWWYIAVSNCGSNKGLDIVYRFKMTNGETGDFWHEHFSADEMYIPPILLIEAIAYTLLLLAVFLCAVELKSRHLYHCTYRLFALSVLLQWFGILLLSVTWAKYAVSGFGPFPVFGGFFTSASEITFLLLLLLMAKGYTITRARLKTCATVKITVFTNLYVIVYISLYIYQSEAFDPGEVLNLYESPAGFGLAGLRCIGWGFFIYSCAATIRKFTEKGPFYYPFTLLEQIKVSRTMCEQITSVFRLLTMK</sequence>
<proteinExistence type="predicted"/>
<dbReference type="VEuPathDB" id="VectorBase:CPIJ007964"/>
<protein>
    <submittedName>
        <fullName evidence="10 11">Uncharacterized protein</fullName>
    </submittedName>
</protein>
<dbReference type="PANTHER" id="PTHR23252:SF24">
    <property type="entry name" value="TRANSMEMBRANE PROTEIN 145"/>
    <property type="match status" value="1"/>
</dbReference>
<comment type="subcellular location">
    <subcellularLocation>
        <location evidence="1">Membrane</location>
        <topology evidence="1">Multi-pass membrane protein</topology>
    </subcellularLocation>
</comment>
<dbReference type="OMA" id="NTHWPAK"/>
<evidence type="ECO:0000256" key="2">
    <source>
        <dbReference type="ARBA" id="ARBA00022692"/>
    </source>
</evidence>
<dbReference type="InterPro" id="IPR053880">
    <property type="entry name" value="GPR180-like_N"/>
</dbReference>
<evidence type="ECO:0000259" key="9">
    <source>
        <dbReference type="Pfam" id="PF21892"/>
    </source>
</evidence>
<dbReference type="Pfam" id="PF21892">
    <property type="entry name" value="TMEM145_N"/>
    <property type="match status" value="2"/>
</dbReference>
<evidence type="ECO:0000256" key="5">
    <source>
        <dbReference type="ARBA" id="ARBA00023180"/>
    </source>
</evidence>
<dbReference type="eggNOG" id="KOG4290">
    <property type="taxonomic scope" value="Eukaryota"/>
</dbReference>
<accession>B0WMI4</accession>
<dbReference type="GO" id="GO:0016020">
    <property type="term" value="C:membrane"/>
    <property type="evidence" value="ECO:0007669"/>
    <property type="project" value="UniProtKB-SubCell"/>
</dbReference>
<dbReference type="InterPro" id="IPR047831">
    <property type="entry name" value="GPR180/TMEM145"/>
</dbReference>
<feature type="transmembrane region" description="Helical" evidence="7">
    <location>
        <begin position="264"/>
        <end position="286"/>
    </location>
</feature>
<feature type="domain" description="GPR180-like N-terminal" evidence="9">
    <location>
        <begin position="7"/>
        <end position="88"/>
    </location>
</feature>
<dbReference type="InterPro" id="IPR019336">
    <property type="entry name" value="GPR180/TMEM145_TM"/>
</dbReference>
<dbReference type="KEGG" id="cqu:CpipJ_CPIJ007964"/>
<evidence type="ECO:0000313" key="11">
    <source>
        <dbReference type="EnsemblMetazoa" id="CPIJ007964-PA"/>
    </source>
</evidence>
<feature type="domain" description="GPR180/TMEM145 transmembrane" evidence="8">
    <location>
        <begin position="272"/>
        <end position="442"/>
    </location>
</feature>
<keyword evidence="2 7" id="KW-0812">Transmembrane</keyword>
<dbReference type="EnsemblMetazoa" id="CPIJ007964-RA">
    <property type="protein sequence ID" value="CPIJ007964-PA"/>
    <property type="gene ID" value="CPIJ007964"/>
</dbReference>
<dbReference type="Pfam" id="PF10192">
    <property type="entry name" value="GPR180-TMEM145_TM"/>
    <property type="match status" value="1"/>
</dbReference>
<dbReference type="STRING" id="7176.B0WMI4"/>
<dbReference type="HOGENOM" id="CLU_586973_0_0_1"/>
<dbReference type="PANTHER" id="PTHR23252">
    <property type="entry name" value="INTIMAL THICKNESS RECEPTOR-RELATED"/>
    <property type="match status" value="1"/>
</dbReference>
<evidence type="ECO:0000256" key="6">
    <source>
        <dbReference type="SAM" id="MobiDB-lite"/>
    </source>
</evidence>
<evidence type="ECO:0000256" key="3">
    <source>
        <dbReference type="ARBA" id="ARBA00022989"/>
    </source>
</evidence>
<dbReference type="InParanoid" id="B0WMI4"/>
<feature type="domain" description="GPR180-like N-terminal" evidence="9">
    <location>
        <begin position="196"/>
        <end position="237"/>
    </location>
</feature>
<evidence type="ECO:0000313" key="10">
    <source>
        <dbReference type="EMBL" id="EDS31055.1"/>
    </source>
</evidence>
<keyword evidence="3 7" id="KW-1133">Transmembrane helix</keyword>
<dbReference type="EMBL" id="DS231998">
    <property type="protein sequence ID" value="EDS31055.1"/>
    <property type="molecule type" value="Genomic_DNA"/>
</dbReference>
<organism>
    <name type="scientific">Culex quinquefasciatus</name>
    <name type="common">Southern house mosquito</name>
    <name type="synonym">Culex pungens</name>
    <dbReference type="NCBI Taxonomy" id="7176"/>
    <lineage>
        <taxon>Eukaryota</taxon>
        <taxon>Metazoa</taxon>
        <taxon>Ecdysozoa</taxon>
        <taxon>Arthropoda</taxon>
        <taxon>Hexapoda</taxon>
        <taxon>Insecta</taxon>
        <taxon>Pterygota</taxon>
        <taxon>Neoptera</taxon>
        <taxon>Endopterygota</taxon>
        <taxon>Diptera</taxon>
        <taxon>Nematocera</taxon>
        <taxon>Culicoidea</taxon>
        <taxon>Culicidae</taxon>
        <taxon>Culicinae</taxon>
        <taxon>Culicini</taxon>
        <taxon>Culex</taxon>
        <taxon>Culex</taxon>
    </lineage>
</organism>
<keyword evidence="5" id="KW-0325">Glycoprotein</keyword>
<keyword evidence="12" id="KW-1185">Reference proteome</keyword>
<name>B0WMI4_CULQU</name>
<reference evidence="11" key="2">
    <citation type="submission" date="2020-05" db="UniProtKB">
        <authorList>
            <consortium name="EnsemblMetazoa"/>
        </authorList>
    </citation>
    <scope>IDENTIFICATION</scope>
    <source>
        <strain evidence="11">JHB</strain>
    </source>
</reference>
<reference evidence="10" key="1">
    <citation type="submission" date="2007-03" db="EMBL/GenBank/DDBJ databases">
        <title>Annotation of Culex pipiens quinquefasciatus.</title>
        <authorList>
            <consortium name="The Broad Institute Genome Sequencing Platform"/>
            <person name="Atkinson P.W."/>
            <person name="Hemingway J."/>
            <person name="Christensen B.M."/>
            <person name="Higgs S."/>
            <person name="Kodira C."/>
            <person name="Hannick L."/>
            <person name="Megy K."/>
            <person name="O'Leary S."/>
            <person name="Pearson M."/>
            <person name="Haas B.J."/>
            <person name="Mauceli E."/>
            <person name="Wortman J.R."/>
            <person name="Lee N.H."/>
            <person name="Guigo R."/>
            <person name="Stanke M."/>
            <person name="Alvarado L."/>
            <person name="Amedeo P."/>
            <person name="Antoine C.H."/>
            <person name="Arensburger P."/>
            <person name="Bidwell S.L."/>
            <person name="Crawford M."/>
            <person name="Camaro F."/>
            <person name="Devon K."/>
            <person name="Engels R."/>
            <person name="Hammond M."/>
            <person name="Howarth C."/>
            <person name="Koehrsen M."/>
            <person name="Lawson D."/>
            <person name="Montgomery P."/>
            <person name="Nene V."/>
            <person name="Nusbaum C."/>
            <person name="Puiu D."/>
            <person name="Romero-Severson J."/>
            <person name="Severson D.W."/>
            <person name="Shumway M."/>
            <person name="Sisk P."/>
            <person name="Stolte C."/>
            <person name="Zeng Q."/>
            <person name="Eisenstadt E."/>
            <person name="Fraser-Liggett C."/>
            <person name="Strausberg R."/>
            <person name="Galagan J."/>
            <person name="Birren B."/>
            <person name="Collins F.H."/>
        </authorList>
    </citation>
    <scope>NUCLEOTIDE SEQUENCE [LARGE SCALE GENOMIC DNA]</scope>
    <source>
        <strain evidence="10">JHB</strain>
    </source>
</reference>
<evidence type="ECO:0000256" key="1">
    <source>
        <dbReference type="ARBA" id="ARBA00004141"/>
    </source>
</evidence>
<evidence type="ECO:0000259" key="8">
    <source>
        <dbReference type="Pfam" id="PF10192"/>
    </source>
</evidence>
<feature type="transmembrane region" description="Helical" evidence="7">
    <location>
        <begin position="298"/>
        <end position="318"/>
    </location>
</feature>
<feature type="region of interest" description="Disordered" evidence="6">
    <location>
        <begin position="83"/>
        <end position="111"/>
    </location>
</feature>
<dbReference type="Proteomes" id="UP000002320">
    <property type="component" value="Unassembled WGS sequence"/>
</dbReference>
<dbReference type="GO" id="GO:0007186">
    <property type="term" value="P:G protein-coupled receptor signaling pathway"/>
    <property type="evidence" value="ECO:0007669"/>
    <property type="project" value="InterPro"/>
</dbReference>
<gene>
    <name evidence="11" type="primary">6040534</name>
    <name evidence="10" type="ORF">CpipJ_CPIJ007964</name>
</gene>